<feature type="binding site" evidence="11">
    <location>
        <position position="11"/>
    </location>
    <ligand>
        <name>CTP</name>
        <dbReference type="ChEBI" id="CHEBI:37563"/>
    </ligand>
</feature>
<dbReference type="GO" id="GO:0005524">
    <property type="term" value="F:ATP binding"/>
    <property type="evidence" value="ECO:0007669"/>
    <property type="project" value="UniProtKB-UniRule"/>
</dbReference>
<name>A0A1D2QRV8_9GAMM</name>
<feature type="binding site" evidence="11">
    <location>
        <position position="8"/>
    </location>
    <ligand>
        <name>ATP</name>
        <dbReference type="ChEBI" id="CHEBI:30616"/>
    </ligand>
</feature>
<evidence type="ECO:0000259" key="13">
    <source>
        <dbReference type="Pfam" id="PF12627"/>
    </source>
</evidence>
<protein>
    <recommendedName>
        <fullName evidence="11">CCA-adding enzyme</fullName>
        <ecNumber evidence="11">2.7.7.72</ecNumber>
    </recommendedName>
    <alternativeName>
        <fullName evidence="11">CCA tRNA nucleotidyltransferase</fullName>
    </alternativeName>
    <alternativeName>
        <fullName evidence="11">tRNA CCA-pyrophosphorylase</fullName>
    </alternativeName>
    <alternativeName>
        <fullName evidence="11">tRNA adenylyl-/cytidylyl- transferase</fullName>
    </alternativeName>
    <alternativeName>
        <fullName evidence="11">tRNA nucleotidyltransferase</fullName>
    </alternativeName>
    <alternativeName>
        <fullName evidence="11">tRNA-NT</fullName>
    </alternativeName>
</protein>
<evidence type="ECO:0000256" key="8">
    <source>
        <dbReference type="ARBA" id="ARBA00022840"/>
    </source>
</evidence>
<keyword evidence="5 11" id="KW-0479">Metal-binding</keyword>
<dbReference type="PIRSF" id="PIRSF000813">
    <property type="entry name" value="CCA_bact"/>
    <property type="match status" value="1"/>
</dbReference>
<gene>
    <name evidence="11" type="primary">cca</name>
    <name evidence="14" type="ORF">AB835_04320</name>
</gene>
<keyword evidence="4 11" id="KW-0548">Nucleotidyltransferase</keyword>
<keyword evidence="8 11" id="KW-0067">ATP-binding</keyword>
<evidence type="ECO:0000256" key="1">
    <source>
        <dbReference type="ARBA" id="ARBA00001946"/>
    </source>
</evidence>
<keyword evidence="7 11" id="KW-0692">RNA repair</keyword>
<dbReference type="AlphaFoldDB" id="A0A1D2QRV8"/>
<evidence type="ECO:0000259" key="12">
    <source>
        <dbReference type="Pfam" id="PF01743"/>
    </source>
</evidence>
<evidence type="ECO:0000256" key="11">
    <source>
        <dbReference type="HAMAP-Rule" id="MF_01262"/>
    </source>
</evidence>
<dbReference type="STRING" id="62101.AB835_04320"/>
<reference evidence="14 15" key="1">
    <citation type="journal article" date="2016" name="Appl. Environ. Microbiol.">
        <title>Lack of Overt Genome Reduction in the Bryostatin-Producing Bryozoan Symbiont "Candidatus Endobugula sertula".</title>
        <authorList>
            <person name="Miller I.J."/>
            <person name="Vanee N."/>
            <person name="Fong S.S."/>
            <person name="Lim-Fong G.E."/>
            <person name="Kwan J.C."/>
        </authorList>
    </citation>
    <scope>NUCLEOTIDE SEQUENCE [LARGE SCALE GENOMIC DNA]</scope>
    <source>
        <strain evidence="14">AB1-4</strain>
    </source>
</reference>
<feature type="binding site" evidence="11">
    <location>
        <position position="91"/>
    </location>
    <ligand>
        <name>CTP</name>
        <dbReference type="ChEBI" id="CHEBI:37563"/>
    </ligand>
</feature>
<dbReference type="GO" id="GO:0001680">
    <property type="term" value="P:tRNA 3'-terminal CCA addition"/>
    <property type="evidence" value="ECO:0007669"/>
    <property type="project" value="UniProtKB-UniRule"/>
</dbReference>
<dbReference type="Gene3D" id="1.10.3090.10">
    <property type="entry name" value="cca-adding enzyme, domain 2"/>
    <property type="match status" value="1"/>
</dbReference>
<keyword evidence="3 11" id="KW-0819">tRNA processing</keyword>
<evidence type="ECO:0000313" key="14">
    <source>
        <dbReference type="EMBL" id="ODS24316.1"/>
    </source>
</evidence>
<dbReference type="Proteomes" id="UP000242502">
    <property type="component" value="Unassembled WGS sequence"/>
</dbReference>
<feature type="binding site" evidence="11">
    <location>
        <position position="8"/>
    </location>
    <ligand>
        <name>CTP</name>
        <dbReference type="ChEBI" id="CHEBI:37563"/>
    </ligand>
</feature>
<feature type="domain" description="tRNA nucleotidyltransferase/poly(A) polymerase RNA and SrmB- binding" evidence="13">
    <location>
        <begin position="149"/>
        <end position="211"/>
    </location>
</feature>
<sequence length="382" mass="43621">MNIYLVGGAVRDQLLGYPYTEKDWVVVGSTPENMLAQGFTPVGKDFPVFLHPKNHEEYALARTERKTAPGYKGFTFHTAADVTLKEDLRRRDLTINAIAQTKEGDIIDPYNGQQDIINKRLRHVSPAFREDPVRVLRVARFAARYHHLGFELAAETYQLMRSMVAAGETQYLVAERVWQEFQKALTEQHPEQFIQVLDQCHAITNIFPEISPQYFATCLSLLTSVSRVCQDSRVRFAILCYRLSGKAIRSLCKRLGIPNEYTELAVMTRQYYDTFRDVDKWNSDKLSDLFKKTDALRKTERFLLFIQTCTYLLSVQNKTTSNQPSKPNIGLIDALAAYQDVDPQDLIAQGYAKGELGKAIQKARMASLNAWLNLHQSSITHD</sequence>
<comment type="caution">
    <text evidence="14">The sequence shown here is derived from an EMBL/GenBank/DDBJ whole genome shotgun (WGS) entry which is preliminary data.</text>
</comment>
<dbReference type="GO" id="GO:0160016">
    <property type="term" value="F:CCACCA tRNA nucleotidyltransferase activity"/>
    <property type="evidence" value="ECO:0007669"/>
    <property type="project" value="RHEA"/>
</dbReference>
<proteinExistence type="inferred from homology"/>
<evidence type="ECO:0000256" key="7">
    <source>
        <dbReference type="ARBA" id="ARBA00022800"/>
    </source>
</evidence>
<dbReference type="PANTHER" id="PTHR47545:SF1">
    <property type="entry name" value="MULTIFUNCTIONAL CCA PROTEIN"/>
    <property type="match status" value="1"/>
</dbReference>
<keyword evidence="2 11" id="KW-0808">Transferase</keyword>
<dbReference type="SUPFAM" id="SSF81301">
    <property type="entry name" value="Nucleotidyltransferase"/>
    <property type="match status" value="1"/>
</dbReference>
<evidence type="ECO:0000256" key="3">
    <source>
        <dbReference type="ARBA" id="ARBA00022694"/>
    </source>
</evidence>
<evidence type="ECO:0000313" key="15">
    <source>
        <dbReference type="Proteomes" id="UP000242502"/>
    </source>
</evidence>
<dbReference type="GO" id="GO:0000287">
    <property type="term" value="F:magnesium ion binding"/>
    <property type="evidence" value="ECO:0007669"/>
    <property type="project" value="UniProtKB-UniRule"/>
</dbReference>
<comment type="function">
    <text evidence="11">Catalyzes the addition and repair of the essential 3'-terminal CCA sequence in tRNAs without using a nucleic acid template. Adds these three nucleotides in the order of C, C, and A to the tRNA nucleotide-73, using CTP and ATP as substrates and producing inorganic pyrophosphate. tRNA 3'-terminal CCA addition is required both for tRNA processing and repair. Also involved in tRNA surveillance by mediating tandem CCA addition to generate a CCACCA at the 3' terminus of unstable tRNAs. While stable tRNAs receive only 3'-terminal CCA, unstable tRNAs are marked with CCACCA and rapidly degraded.</text>
</comment>
<dbReference type="InterPro" id="IPR043519">
    <property type="entry name" value="NT_sf"/>
</dbReference>
<feature type="binding site" evidence="11">
    <location>
        <position position="11"/>
    </location>
    <ligand>
        <name>ATP</name>
        <dbReference type="ChEBI" id="CHEBI:30616"/>
    </ligand>
</feature>
<dbReference type="SUPFAM" id="SSF81891">
    <property type="entry name" value="Poly A polymerase C-terminal region-like"/>
    <property type="match status" value="1"/>
</dbReference>
<feature type="binding site" evidence="11">
    <location>
        <position position="91"/>
    </location>
    <ligand>
        <name>ATP</name>
        <dbReference type="ChEBI" id="CHEBI:30616"/>
    </ligand>
</feature>
<keyword evidence="9 11" id="KW-0460">Magnesium</keyword>
<comment type="similarity">
    <text evidence="11">Belongs to the tRNA nucleotidyltransferase/poly(A) polymerase family. Bacterial CCA-adding enzyme type 2 subfamily.</text>
</comment>
<feature type="domain" description="Poly A polymerase head" evidence="12">
    <location>
        <begin position="3"/>
        <end position="122"/>
    </location>
</feature>
<feature type="binding site" evidence="11">
    <location>
        <position position="140"/>
    </location>
    <ligand>
        <name>CTP</name>
        <dbReference type="ChEBI" id="CHEBI:37563"/>
    </ligand>
</feature>
<dbReference type="Pfam" id="PF01743">
    <property type="entry name" value="PolyA_pol"/>
    <property type="match status" value="1"/>
</dbReference>
<keyword evidence="6 11" id="KW-0547">Nucleotide-binding</keyword>
<dbReference type="CDD" id="cd05398">
    <property type="entry name" value="NT_ClassII-CCAase"/>
    <property type="match status" value="1"/>
</dbReference>
<evidence type="ECO:0000256" key="4">
    <source>
        <dbReference type="ARBA" id="ARBA00022695"/>
    </source>
</evidence>
<evidence type="ECO:0000256" key="5">
    <source>
        <dbReference type="ARBA" id="ARBA00022723"/>
    </source>
</evidence>
<evidence type="ECO:0000256" key="6">
    <source>
        <dbReference type="ARBA" id="ARBA00022741"/>
    </source>
</evidence>
<comment type="miscellaneous">
    <text evidence="11">A single active site specifically recognizes both ATP and CTP and is responsible for their addition.</text>
</comment>
<dbReference type="InterPro" id="IPR012006">
    <property type="entry name" value="CCA_bact"/>
</dbReference>
<comment type="catalytic activity">
    <reaction evidence="11">
        <text>a tRNA precursor + 2 CTP + ATP = a tRNA with a 3' CCA end + 3 diphosphate</text>
        <dbReference type="Rhea" id="RHEA:14433"/>
        <dbReference type="Rhea" id="RHEA-COMP:10465"/>
        <dbReference type="Rhea" id="RHEA-COMP:10468"/>
        <dbReference type="ChEBI" id="CHEBI:30616"/>
        <dbReference type="ChEBI" id="CHEBI:33019"/>
        <dbReference type="ChEBI" id="CHEBI:37563"/>
        <dbReference type="ChEBI" id="CHEBI:74896"/>
        <dbReference type="ChEBI" id="CHEBI:83071"/>
        <dbReference type="EC" id="2.7.7.72"/>
    </reaction>
</comment>
<evidence type="ECO:0000256" key="9">
    <source>
        <dbReference type="ARBA" id="ARBA00022842"/>
    </source>
</evidence>
<feature type="binding site" evidence="11">
    <location>
        <position position="21"/>
    </location>
    <ligand>
        <name>Mg(2+)</name>
        <dbReference type="ChEBI" id="CHEBI:18420"/>
    </ligand>
</feature>
<dbReference type="GO" id="GO:0000049">
    <property type="term" value="F:tRNA binding"/>
    <property type="evidence" value="ECO:0007669"/>
    <property type="project" value="UniProtKB-UniRule"/>
</dbReference>
<feature type="binding site" evidence="11">
    <location>
        <position position="137"/>
    </location>
    <ligand>
        <name>CTP</name>
        <dbReference type="ChEBI" id="CHEBI:37563"/>
    </ligand>
</feature>
<dbReference type="InterPro" id="IPR032828">
    <property type="entry name" value="PolyA_RNA-bd"/>
</dbReference>
<dbReference type="InterPro" id="IPR002646">
    <property type="entry name" value="PolA_pol_head_dom"/>
</dbReference>
<dbReference type="Pfam" id="PF12627">
    <property type="entry name" value="PolyA_pol_RNAbd"/>
    <property type="match status" value="1"/>
</dbReference>
<evidence type="ECO:0000256" key="10">
    <source>
        <dbReference type="ARBA" id="ARBA00022884"/>
    </source>
</evidence>
<dbReference type="GO" id="GO:0004810">
    <property type="term" value="F:CCA tRNA nucleotidyltransferase activity"/>
    <property type="evidence" value="ECO:0007669"/>
    <property type="project" value="UniProtKB-UniRule"/>
</dbReference>
<feature type="binding site" evidence="11">
    <location>
        <position position="140"/>
    </location>
    <ligand>
        <name>ATP</name>
        <dbReference type="ChEBI" id="CHEBI:30616"/>
    </ligand>
</feature>
<dbReference type="GO" id="GO:0042245">
    <property type="term" value="P:RNA repair"/>
    <property type="evidence" value="ECO:0007669"/>
    <property type="project" value="UniProtKB-KW"/>
</dbReference>
<accession>A0A1D2QRV8</accession>
<evidence type="ECO:0000256" key="2">
    <source>
        <dbReference type="ARBA" id="ARBA00022679"/>
    </source>
</evidence>
<dbReference type="HAMAP" id="MF_01262">
    <property type="entry name" value="CCA_bact_type2"/>
    <property type="match status" value="1"/>
</dbReference>
<feature type="binding site" evidence="11">
    <location>
        <position position="137"/>
    </location>
    <ligand>
        <name>ATP</name>
        <dbReference type="ChEBI" id="CHEBI:30616"/>
    </ligand>
</feature>
<feature type="binding site" evidence="11">
    <location>
        <position position="23"/>
    </location>
    <ligand>
        <name>Mg(2+)</name>
        <dbReference type="ChEBI" id="CHEBI:18420"/>
    </ligand>
</feature>
<comment type="cofactor">
    <cofactor evidence="1 11">
        <name>Mg(2+)</name>
        <dbReference type="ChEBI" id="CHEBI:18420"/>
    </cofactor>
</comment>
<dbReference type="InterPro" id="IPR050124">
    <property type="entry name" value="tRNA_CCA-adding_enzyme"/>
</dbReference>
<dbReference type="EMBL" id="MDLC01000011">
    <property type="protein sequence ID" value="ODS24316.1"/>
    <property type="molecule type" value="Genomic_DNA"/>
</dbReference>
<dbReference type="Gene3D" id="3.30.460.10">
    <property type="entry name" value="Beta Polymerase, domain 2"/>
    <property type="match status" value="1"/>
</dbReference>
<dbReference type="PANTHER" id="PTHR47545">
    <property type="entry name" value="MULTIFUNCTIONAL CCA PROTEIN"/>
    <property type="match status" value="1"/>
</dbReference>
<organism evidence="14 15">
    <name type="scientific">Candidatus Endobugula sertula</name>
    <name type="common">Bugula neritina bacterial symbiont</name>
    <dbReference type="NCBI Taxonomy" id="62101"/>
    <lineage>
        <taxon>Bacteria</taxon>
        <taxon>Pseudomonadati</taxon>
        <taxon>Pseudomonadota</taxon>
        <taxon>Gammaproteobacteria</taxon>
        <taxon>Cellvibrionales</taxon>
        <taxon>Cellvibrionaceae</taxon>
        <taxon>Candidatus Endobugula</taxon>
    </lineage>
</organism>
<keyword evidence="10 11" id="KW-0694">RNA-binding</keyword>
<comment type="catalytic activity">
    <reaction evidence="11">
        <text>a tRNA with a 3' CCA end + 2 CTP + ATP = a tRNA with a 3' CCACCA end + 3 diphosphate</text>
        <dbReference type="Rhea" id="RHEA:76235"/>
        <dbReference type="Rhea" id="RHEA-COMP:10468"/>
        <dbReference type="Rhea" id="RHEA-COMP:18655"/>
        <dbReference type="ChEBI" id="CHEBI:30616"/>
        <dbReference type="ChEBI" id="CHEBI:33019"/>
        <dbReference type="ChEBI" id="CHEBI:37563"/>
        <dbReference type="ChEBI" id="CHEBI:83071"/>
        <dbReference type="ChEBI" id="CHEBI:195187"/>
    </reaction>
</comment>
<dbReference type="EC" id="2.7.7.72" evidence="11"/>